<protein>
    <submittedName>
        <fullName evidence="1">Uncharacterized protein</fullName>
    </submittedName>
</protein>
<sequence length="30" mass="3670">MGVQKFQKRNFSYRRGRRSYIRTIPTPVLN</sequence>
<name>A0A8S5N8T9_9CAUD</name>
<accession>A0A8S5N8T9</accession>
<reference evidence="1" key="1">
    <citation type="journal article" date="2021" name="Proc. Natl. Acad. Sci. U.S.A.">
        <title>A Catalog of Tens of Thousands of Viruses from Human Metagenomes Reveals Hidden Associations with Chronic Diseases.</title>
        <authorList>
            <person name="Tisza M.J."/>
            <person name="Buck C.B."/>
        </authorList>
    </citation>
    <scope>NUCLEOTIDE SEQUENCE</scope>
    <source>
        <strain evidence="1">CtkTE1</strain>
    </source>
</reference>
<evidence type="ECO:0000313" key="1">
    <source>
        <dbReference type="EMBL" id="DAD91102.1"/>
    </source>
</evidence>
<organism evidence="1">
    <name type="scientific">Siphoviridae sp. ctkTE1</name>
    <dbReference type="NCBI Taxonomy" id="2826444"/>
    <lineage>
        <taxon>Viruses</taxon>
        <taxon>Duplodnaviria</taxon>
        <taxon>Heunggongvirae</taxon>
        <taxon>Uroviricota</taxon>
        <taxon>Caudoviricetes</taxon>
    </lineage>
</organism>
<proteinExistence type="predicted"/>
<dbReference type="EMBL" id="BK015103">
    <property type="protein sequence ID" value="DAD91102.1"/>
    <property type="molecule type" value="Genomic_DNA"/>
</dbReference>